<keyword evidence="1" id="KW-0732">Signal</keyword>
<reference evidence="2" key="1">
    <citation type="submission" date="2020-04" db="EMBL/GenBank/DDBJ databases">
        <title>Deep metagenomics examines the oral microbiome during advanced dental caries in children, revealing novel taxa and co-occurrences with host molecules.</title>
        <authorList>
            <person name="Baker J.L."/>
            <person name="Morton J.T."/>
            <person name="Dinis M."/>
            <person name="Alvarez R."/>
            <person name="Tran N.C."/>
            <person name="Knight R."/>
            <person name="Edlund A."/>
        </authorList>
    </citation>
    <scope>NUCLEOTIDE SEQUENCE</scope>
    <source>
        <strain evidence="2">JCVI_32_bin.24</strain>
    </source>
</reference>
<dbReference type="InterPro" id="IPR011673">
    <property type="entry name" value="DUF1615"/>
</dbReference>
<evidence type="ECO:0000313" key="2">
    <source>
        <dbReference type="EMBL" id="MBF1164099.1"/>
    </source>
</evidence>
<gene>
    <name evidence="2" type="ORF">HXL68_03560</name>
</gene>
<organism evidence="2 3">
    <name type="scientific">Dechloromonas agitata</name>
    <dbReference type="NCBI Taxonomy" id="73030"/>
    <lineage>
        <taxon>Bacteria</taxon>
        <taxon>Pseudomonadati</taxon>
        <taxon>Pseudomonadota</taxon>
        <taxon>Betaproteobacteria</taxon>
        <taxon>Rhodocyclales</taxon>
        <taxon>Azonexaceae</taxon>
        <taxon>Dechloromonas</taxon>
    </lineage>
</organism>
<evidence type="ECO:0000256" key="1">
    <source>
        <dbReference type="SAM" id="SignalP"/>
    </source>
</evidence>
<feature type="signal peptide" evidence="1">
    <location>
        <begin position="1"/>
        <end position="21"/>
    </location>
</feature>
<dbReference type="Pfam" id="PF07759">
    <property type="entry name" value="DUF1615"/>
    <property type="match status" value="1"/>
</dbReference>
<sequence>MRRLLLPALLTALLLAGCSTFEEGEGEGPPLPPDMARRADGKTARAWPTALSEAEVRKRIVRLLPAAVKDKAGWAEDLYTAFKALDVPHATQTYCAAMAIIEQESSFQAEPVVPGLPAIVRKELEARAGRFAVPSLLVTAALSKTSPTGKTYNERIDALKTETQLNDLFEDMIGELPFGRQLFADYNPVRTGGPMQVSIEFASQHVKERSYPYPIAKKLRNEVFTRRGGIYFGSAILLDYEVPYDQIVYRFADFNAGRYSSRNAAFQIALGKVSGKPLAPDGDLLRYENGLPANVASSVEDAALGIAYQLEMSRPQIRRDLLLEKTAAFSRSPLFTRVFALADKAGKPLPRQAMPQIDLKSPKISRKLTTEWFARRVEGRYKTCLGRGNFR</sequence>
<dbReference type="PROSITE" id="PS51257">
    <property type="entry name" value="PROKAR_LIPOPROTEIN"/>
    <property type="match status" value="1"/>
</dbReference>
<name>A0A930FYB2_9RHOO</name>
<comment type="caution">
    <text evidence="2">The sequence shown here is derived from an EMBL/GenBank/DDBJ whole genome shotgun (WGS) entry which is preliminary data.</text>
</comment>
<dbReference type="AlphaFoldDB" id="A0A930FYB2"/>
<feature type="chain" id="PRO_5037980000" evidence="1">
    <location>
        <begin position="22"/>
        <end position="391"/>
    </location>
</feature>
<dbReference type="Proteomes" id="UP000718593">
    <property type="component" value="Unassembled WGS sequence"/>
</dbReference>
<evidence type="ECO:0000313" key="3">
    <source>
        <dbReference type="Proteomes" id="UP000718593"/>
    </source>
</evidence>
<accession>A0A930FYB2</accession>
<protein>
    <submittedName>
        <fullName evidence="2">DUF1615 domain-containing protein</fullName>
    </submittedName>
</protein>
<proteinExistence type="predicted"/>
<dbReference type="EMBL" id="JABZMI010000038">
    <property type="protein sequence ID" value="MBF1164099.1"/>
    <property type="molecule type" value="Genomic_DNA"/>
</dbReference>